<accession>A0A502GFE5</accession>
<dbReference type="PANTHER" id="PTHR11113:SF2">
    <property type="entry name" value="ADENINE DEAMINASE"/>
    <property type="match status" value="1"/>
</dbReference>
<protein>
    <recommendedName>
        <fullName evidence="2 6">Adenine deaminase</fullName>
        <shortName evidence="6">Adenase</shortName>
        <shortName evidence="6">Adenine aminase</shortName>
        <ecNumber evidence="2 6">3.5.4.2</ecNumber>
    </recommendedName>
</protein>
<dbReference type="OrthoDB" id="9775607at2"/>
<dbReference type="Proteomes" id="UP000317078">
    <property type="component" value="Unassembled WGS sequence"/>
</dbReference>
<dbReference type="Pfam" id="PF13382">
    <property type="entry name" value="Adenine_deam_C"/>
    <property type="match status" value="1"/>
</dbReference>
<evidence type="ECO:0000256" key="2">
    <source>
        <dbReference type="ARBA" id="ARBA00012782"/>
    </source>
</evidence>
<name>A0A502GFE5_9PROT</name>
<dbReference type="SUPFAM" id="SSF51338">
    <property type="entry name" value="Composite domain of metallo-dependent hydrolases"/>
    <property type="match status" value="1"/>
</dbReference>
<reference evidence="9 10" key="1">
    <citation type="journal article" date="2019" name="Environ. Microbiol.">
        <title>Species interactions and distinct microbial communities in high Arctic permafrost affected cryosols are associated with the CH4 and CO2 gas fluxes.</title>
        <authorList>
            <person name="Altshuler I."/>
            <person name="Hamel J."/>
            <person name="Turney S."/>
            <person name="Magnuson E."/>
            <person name="Levesque R."/>
            <person name="Greer C."/>
            <person name="Whyte L.G."/>
        </authorList>
    </citation>
    <scope>NUCLEOTIDE SEQUENCE [LARGE SCALE GENOMIC DNA]</scope>
    <source>
        <strain evidence="9 10">S9.3B</strain>
    </source>
</reference>
<dbReference type="HAMAP" id="MF_01518">
    <property type="entry name" value="Adenine_deamin"/>
    <property type="match status" value="1"/>
</dbReference>
<dbReference type="InterPro" id="IPR026912">
    <property type="entry name" value="Adenine_deam_C"/>
</dbReference>
<dbReference type="GO" id="GO:0000034">
    <property type="term" value="F:adenine deaminase activity"/>
    <property type="evidence" value="ECO:0007669"/>
    <property type="project" value="UniProtKB-UniRule"/>
</dbReference>
<evidence type="ECO:0000256" key="4">
    <source>
        <dbReference type="ARBA" id="ARBA00023211"/>
    </source>
</evidence>
<sequence>MSAADRRAAVRAARGAAPFDLLLVGGTVVDVALGELRRADLGIAGGLIASVHPPGSRTDAAEVHDLSGRFLSPGFVDSHLHFESSLMAPADYASVVVPHGTLTAVWDPHELANVLGVPGVRWAVETARGLPLRVLVAAPSCVPSAPGLELGGAEIGPAEMAEMLRWPEVSGVAEVMDMAGVLAGSARMEGIVAAGLAAGKNVNGHARDLAGPALQAYAASGVTSDHEVMGPEDFLEKLRAGLTVELRGSHDAVLPGVVAAINALPFLPATLVACTDDVFPDELVARGGLRDTLARLVGHGLPPLHALRMATLNAALRLKRDDIGLLAPGRAAEVVVLSDLPGMVVERVYAGGRLVARDGAMLAPLPRALPADTPRATVRIPPQPPEAFALRPRGVAEGRVRLPVVGGARVVRWAEAEVEVAGGVAAVPPGHALIAVLHRHGRRDPSPVVCLADGWGEPRGAVATTISHDNHNLLVLGRDPRDMAAAANALIACGGGMAVARDGAVVAVLPLPVAGLLAETPPAETAAAFARLRAAADGVMDWKPPFRVFRGITGISLACNPGPHPTDLGISDGGTGRLVDPAEPVLGATG</sequence>
<evidence type="ECO:0000259" key="7">
    <source>
        <dbReference type="Pfam" id="PF01979"/>
    </source>
</evidence>
<evidence type="ECO:0000313" key="9">
    <source>
        <dbReference type="EMBL" id="TPG61037.1"/>
    </source>
</evidence>
<dbReference type="EMBL" id="RCZP01000001">
    <property type="protein sequence ID" value="TPG61037.1"/>
    <property type="molecule type" value="Genomic_DNA"/>
</dbReference>
<comment type="caution">
    <text evidence="9">The sequence shown here is derived from an EMBL/GenBank/DDBJ whole genome shotgun (WGS) entry which is preliminary data.</text>
</comment>
<dbReference type="InterPro" id="IPR011059">
    <property type="entry name" value="Metal-dep_hydrolase_composite"/>
</dbReference>
<dbReference type="InterPro" id="IPR006679">
    <property type="entry name" value="Adenine_deam"/>
</dbReference>
<feature type="domain" description="Amidohydrolase-related" evidence="7">
    <location>
        <begin position="70"/>
        <end position="355"/>
    </location>
</feature>
<comment type="similarity">
    <text evidence="1 6">Belongs to the metallo-dependent hydrolases superfamily. Adenine deaminase family.</text>
</comment>
<dbReference type="Pfam" id="PF01979">
    <property type="entry name" value="Amidohydro_1"/>
    <property type="match status" value="1"/>
</dbReference>
<dbReference type="PANTHER" id="PTHR11113">
    <property type="entry name" value="N-ACETYLGLUCOSAMINE-6-PHOSPHATE DEACETYLASE"/>
    <property type="match status" value="1"/>
</dbReference>
<evidence type="ECO:0000313" key="10">
    <source>
        <dbReference type="Proteomes" id="UP000317078"/>
    </source>
</evidence>
<keyword evidence="10" id="KW-1185">Reference proteome</keyword>
<feature type="domain" description="Adenine deaminase C-terminal" evidence="8">
    <location>
        <begin position="412"/>
        <end position="573"/>
    </location>
</feature>
<dbReference type="GO" id="GO:0006146">
    <property type="term" value="P:adenine catabolic process"/>
    <property type="evidence" value="ECO:0007669"/>
    <property type="project" value="InterPro"/>
</dbReference>
<evidence type="ECO:0000256" key="3">
    <source>
        <dbReference type="ARBA" id="ARBA00022801"/>
    </source>
</evidence>
<dbReference type="RefSeq" id="WP_140880737.1">
    <property type="nucleotide sequence ID" value="NZ_RCZP01000001.1"/>
</dbReference>
<evidence type="ECO:0000259" key="8">
    <source>
        <dbReference type="Pfam" id="PF13382"/>
    </source>
</evidence>
<dbReference type="InterPro" id="IPR006680">
    <property type="entry name" value="Amidohydro-rel"/>
</dbReference>
<keyword evidence="4 6" id="KW-0464">Manganese</keyword>
<comment type="catalytic activity">
    <reaction evidence="5 6">
        <text>adenine + H2O + H(+) = hypoxanthine + NH4(+)</text>
        <dbReference type="Rhea" id="RHEA:23688"/>
        <dbReference type="ChEBI" id="CHEBI:15377"/>
        <dbReference type="ChEBI" id="CHEBI:15378"/>
        <dbReference type="ChEBI" id="CHEBI:16708"/>
        <dbReference type="ChEBI" id="CHEBI:17368"/>
        <dbReference type="ChEBI" id="CHEBI:28938"/>
        <dbReference type="EC" id="3.5.4.2"/>
    </reaction>
</comment>
<comment type="cofactor">
    <cofactor evidence="6">
        <name>Mn(2+)</name>
        <dbReference type="ChEBI" id="CHEBI:29035"/>
    </cofactor>
</comment>
<proteinExistence type="inferred from homology"/>
<evidence type="ECO:0000256" key="6">
    <source>
        <dbReference type="HAMAP-Rule" id="MF_01518"/>
    </source>
</evidence>
<evidence type="ECO:0000256" key="5">
    <source>
        <dbReference type="ARBA" id="ARBA00047720"/>
    </source>
</evidence>
<organism evidence="9 10">
    <name type="scientific">Muricoccus nepalensis</name>
    <dbReference type="NCBI Taxonomy" id="1854500"/>
    <lineage>
        <taxon>Bacteria</taxon>
        <taxon>Pseudomonadati</taxon>
        <taxon>Pseudomonadota</taxon>
        <taxon>Alphaproteobacteria</taxon>
        <taxon>Acetobacterales</taxon>
        <taxon>Roseomonadaceae</taxon>
        <taxon>Muricoccus</taxon>
    </lineage>
</organism>
<dbReference type="SUPFAM" id="SSF51556">
    <property type="entry name" value="Metallo-dependent hydrolases"/>
    <property type="match status" value="1"/>
</dbReference>
<dbReference type="Gene3D" id="2.30.40.10">
    <property type="entry name" value="Urease, subunit C, domain 1"/>
    <property type="match status" value="1"/>
</dbReference>
<keyword evidence="3 6" id="KW-0378">Hydrolase</keyword>
<dbReference type="EC" id="3.5.4.2" evidence="2 6"/>
<gene>
    <name evidence="6" type="primary">ade</name>
    <name evidence="9" type="ORF">EAH89_00250</name>
</gene>
<dbReference type="InterPro" id="IPR032466">
    <property type="entry name" value="Metal_Hydrolase"/>
</dbReference>
<dbReference type="AlphaFoldDB" id="A0A502GFE5"/>
<dbReference type="Gene3D" id="3.20.20.140">
    <property type="entry name" value="Metal-dependent hydrolases"/>
    <property type="match status" value="1"/>
</dbReference>
<evidence type="ECO:0000256" key="1">
    <source>
        <dbReference type="ARBA" id="ARBA00006773"/>
    </source>
</evidence>